<accession>A0A3R8LNW8</accession>
<dbReference type="EMBL" id="RRUE01000002">
    <property type="protein sequence ID" value="RRN43497.1"/>
    <property type="molecule type" value="Genomic_DNA"/>
</dbReference>
<organism evidence="3 4">
    <name type="scientific">Lautropia dentalis</name>
    <dbReference type="NCBI Taxonomy" id="2490857"/>
    <lineage>
        <taxon>Bacteria</taxon>
        <taxon>Pseudomonadati</taxon>
        <taxon>Pseudomonadota</taxon>
        <taxon>Betaproteobacteria</taxon>
        <taxon>Burkholderiales</taxon>
        <taxon>Burkholderiaceae</taxon>
        <taxon>Lautropia</taxon>
    </lineage>
</organism>
<dbReference type="InterPro" id="IPR000086">
    <property type="entry name" value="NUDIX_hydrolase_dom"/>
</dbReference>
<feature type="domain" description="Nudix hydrolase" evidence="2">
    <location>
        <begin position="11"/>
        <end position="195"/>
    </location>
</feature>
<keyword evidence="3" id="KW-0378">Hydrolase</keyword>
<proteinExistence type="predicted"/>
<keyword evidence="4" id="KW-1185">Reference proteome</keyword>
<reference evidence="3 4" key="1">
    <citation type="submission" date="2018-11" db="EMBL/GenBank/DDBJ databases">
        <title>Genome sequencing of Lautropia sp. KCOM 2505 (= ChDC F240).</title>
        <authorList>
            <person name="Kook J.-K."/>
            <person name="Park S.-N."/>
            <person name="Lim Y.K."/>
        </authorList>
    </citation>
    <scope>NUCLEOTIDE SEQUENCE [LARGE SCALE GENOMIC DNA]</scope>
    <source>
        <strain evidence="3 4">KCOM 2505</strain>
    </source>
</reference>
<dbReference type="SUPFAM" id="SSF55811">
    <property type="entry name" value="Nudix"/>
    <property type="match status" value="1"/>
</dbReference>
<feature type="region of interest" description="Disordered" evidence="1">
    <location>
        <begin position="227"/>
        <end position="249"/>
    </location>
</feature>
<gene>
    <name evidence="3" type="ORF">EHV23_08555</name>
</gene>
<dbReference type="Proteomes" id="UP000270261">
    <property type="component" value="Unassembled WGS sequence"/>
</dbReference>
<dbReference type="OrthoDB" id="7066556at2"/>
<dbReference type="PANTHER" id="PTHR43736:SF1">
    <property type="entry name" value="DIHYDRONEOPTERIN TRIPHOSPHATE DIPHOSPHATASE"/>
    <property type="match status" value="1"/>
</dbReference>
<dbReference type="PROSITE" id="PS51462">
    <property type="entry name" value="NUDIX"/>
    <property type="match status" value="1"/>
</dbReference>
<evidence type="ECO:0000259" key="2">
    <source>
        <dbReference type="PROSITE" id="PS51462"/>
    </source>
</evidence>
<dbReference type="Gene3D" id="3.90.79.10">
    <property type="entry name" value="Nucleoside Triphosphate Pyrophosphohydrolase"/>
    <property type="match status" value="2"/>
</dbReference>
<name>A0A3R8LNW8_9BURK</name>
<dbReference type="EC" id="3.6.1.67" evidence="3"/>
<dbReference type="NCBIfam" id="NF006961">
    <property type="entry name" value="PRK09438.1"/>
    <property type="match status" value="1"/>
</dbReference>
<evidence type="ECO:0000313" key="4">
    <source>
        <dbReference type="Proteomes" id="UP000270261"/>
    </source>
</evidence>
<dbReference type="GO" id="GO:0019177">
    <property type="term" value="F:dihydroneopterin triphosphate pyrophosphohydrolase activity"/>
    <property type="evidence" value="ECO:0007669"/>
    <property type="project" value="UniProtKB-EC"/>
</dbReference>
<evidence type="ECO:0000313" key="3">
    <source>
        <dbReference type="EMBL" id="RRN43497.1"/>
    </source>
</evidence>
<evidence type="ECO:0000256" key="1">
    <source>
        <dbReference type="SAM" id="MobiDB-lite"/>
    </source>
</evidence>
<dbReference type="InterPro" id="IPR015797">
    <property type="entry name" value="NUDIX_hydrolase-like_dom_sf"/>
</dbReference>
<dbReference type="AlphaFoldDB" id="A0A3R8LNW8"/>
<dbReference type="CDD" id="cd04664">
    <property type="entry name" value="NUDIX_DHNTPase_like"/>
    <property type="match status" value="1"/>
</dbReference>
<sequence>MRWRTASGKSLKIPVSVLVVIHTPDGQILLLERADRPGFWQSVTGSLDAPDEPPALAAAREVFEETGLRVGEGIEVAAEFAAGEPALSGHDSVPEAASPVKTTATPAASGVATGGHLLLQDLHIQNRYEIFAHWRHRYGPGVTHNTEHVFALPVPAPCAVRLAPREHLAFAWLPWAEAAARCFSPSNAEAIRLLAGRLGWCGRAVPADDPAPDAGPVPCCSTPGVRPVSGCSVPGDDPATPADPAPRRP</sequence>
<dbReference type="Pfam" id="PF00293">
    <property type="entry name" value="NUDIX"/>
    <property type="match status" value="1"/>
</dbReference>
<dbReference type="PANTHER" id="PTHR43736">
    <property type="entry name" value="ADP-RIBOSE PYROPHOSPHATASE"/>
    <property type="match status" value="1"/>
</dbReference>
<protein>
    <submittedName>
        <fullName evidence="3">Dihydroneopterin triphosphate diphosphatase</fullName>
        <ecNumber evidence="3">3.6.1.67</ecNumber>
    </submittedName>
</protein>
<comment type="caution">
    <text evidence="3">The sequence shown here is derived from an EMBL/GenBank/DDBJ whole genome shotgun (WGS) entry which is preliminary data.</text>
</comment>